<dbReference type="NCBIfam" id="NF047356">
    <property type="entry name" value="RNA_bind_RnpM"/>
    <property type="match status" value="1"/>
</dbReference>
<comment type="caution">
    <text evidence="2">The sequence shown here is derived from an EMBL/GenBank/DDBJ whole genome shotgun (WGS) entry which is preliminary data.</text>
</comment>
<dbReference type="CDD" id="cd00279">
    <property type="entry name" value="YlxR"/>
    <property type="match status" value="1"/>
</dbReference>
<dbReference type="PANTHER" id="PTHR34215">
    <property type="entry name" value="BLL0784 PROTEIN"/>
    <property type="match status" value="1"/>
</dbReference>
<dbReference type="SUPFAM" id="SSF64376">
    <property type="entry name" value="YlxR-like"/>
    <property type="match status" value="1"/>
</dbReference>
<evidence type="ECO:0000313" key="3">
    <source>
        <dbReference type="Proteomes" id="UP000824099"/>
    </source>
</evidence>
<evidence type="ECO:0000313" key="2">
    <source>
        <dbReference type="EMBL" id="HIU65008.1"/>
    </source>
</evidence>
<reference evidence="2" key="2">
    <citation type="journal article" date="2021" name="PeerJ">
        <title>Extensive microbial diversity within the chicken gut microbiome revealed by metagenomics and culture.</title>
        <authorList>
            <person name="Gilroy R."/>
            <person name="Ravi A."/>
            <person name="Getino M."/>
            <person name="Pursley I."/>
            <person name="Horton D.L."/>
            <person name="Alikhan N.F."/>
            <person name="Baker D."/>
            <person name="Gharbi K."/>
            <person name="Hall N."/>
            <person name="Watson M."/>
            <person name="Adriaenssens E.M."/>
            <person name="Foster-Nyarko E."/>
            <person name="Jarju S."/>
            <person name="Secka A."/>
            <person name="Antonio M."/>
            <person name="Oren A."/>
            <person name="Chaudhuri R.R."/>
            <person name="La Ragione R."/>
            <person name="Hildebrand F."/>
            <person name="Pallen M.J."/>
        </authorList>
    </citation>
    <scope>NUCLEOTIDE SEQUENCE</scope>
    <source>
        <strain evidence="2">CHK160-1198</strain>
    </source>
</reference>
<evidence type="ECO:0000259" key="1">
    <source>
        <dbReference type="Pfam" id="PF04296"/>
    </source>
</evidence>
<dbReference type="AlphaFoldDB" id="A0A9D1MQQ7"/>
<dbReference type="InterPro" id="IPR037465">
    <property type="entry name" value="YlxR"/>
</dbReference>
<dbReference type="PANTHER" id="PTHR34215:SF1">
    <property type="entry name" value="YLXR DOMAIN-CONTAINING PROTEIN"/>
    <property type="match status" value="1"/>
</dbReference>
<name>A0A9D1MQQ7_9FIRM</name>
<accession>A0A9D1MQQ7</accession>
<dbReference type="EMBL" id="DVNI01000138">
    <property type="protein sequence ID" value="HIU65008.1"/>
    <property type="molecule type" value="Genomic_DNA"/>
</dbReference>
<dbReference type="Gene3D" id="3.30.1230.10">
    <property type="entry name" value="YlxR-like"/>
    <property type="match status" value="1"/>
</dbReference>
<protein>
    <submittedName>
        <fullName evidence="2">YlxR family protein</fullName>
    </submittedName>
</protein>
<proteinExistence type="predicted"/>
<gene>
    <name evidence="2" type="ORF">IAB06_08260</name>
</gene>
<sequence length="89" mass="9919">MMKIKKTPQRRCVGCNTMFDKKALVRIVRASDGSVALDKTGKKPGRGAYVCSSEECITKAVKEKRLEKALDTSINDDVYSKLLEGLEHE</sequence>
<feature type="domain" description="YlxR" evidence="1">
    <location>
        <begin position="10"/>
        <end position="82"/>
    </location>
</feature>
<dbReference type="Pfam" id="PF04296">
    <property type="entry name" value="YlxR"/>
    <property type="match status" value="1"/>
</dbReference>
<dbReference type="InterPro" id="IPR035931">
    <property type="entry name" value="YlxR-like_sf"/>
</dbReference>
<organism evidence="2 3">
    <name type="scientific">Candidatus Avacidaminococcus intestinavium</name>
    <dbReference type="NCBI Taxonomy" id="2840684"/>
    <lineage>
        <taxon>Bacteria</taxon>
        <taxon>Bacillati</taxon>
        <taxon>Bacillota</taxon>
        <taxon>Negativicutes</taxon>
        <taxon>Acidaminococcales</taxon>
        <taxon>Acidaminococcaceae</taxon>
        <taxon>Acidaminococcaceae incertae sedis</taxon>
        <taxon>Candidatus Avacidaminococcus</taxon>
    </lineage>
</organism>
<dbReference type="InterPro" id="IPR007393">
    <property type="entry name" value="YlxR_dom"/>
</dbReference>
<reference evidence="2" key="1">
    <citation type="submission" date="2020-10" db="EMBL/GenBank/DDBJ databases">
        <authorList>
            <person name="Gilroy R."/>
        </authorList>
    </citation>
    <scope>NUCLEOTIDE SEQUENCE</scope>
    <source>
        <strain evidence="2">CHK160-1198</strain>
    </source>
</reference>
<dbReference type="Proteomes" id="UP000824099">
    <property type="component" value="Unassembled WGS sequence"/>
</dbReference>